<evidence type="ECO:0000256" key="4">
    <source>
        <dbReference type="ARBA" id="ARBA00022982"/>
    </source>
</evidence>
<dbReference type="PANTHER" id="PTHR43865:SF1">
    <property type="entry name" value="RUBRERYTHRIN-RELATED"/>
    <property type="match status" value="1"/>
</dbReference>
<dbReference type="Gene3D" id="2.20.28.10">
    <property type="match status" value="1"/>
</dbReference>
<name>A0ABU0JS56_HATLI</name>
<dbReference type="SUPFAM" id="SSF57802">
    <property type="entry name" value="Rubredoxin-like"/>
    <property type="match status" value="1"/>
</dbReference>
<dbReference type="Pfam" id="PF21349">
    <property type="entry name" value="RUBY_RBDX"/>
    <property type="match status" value="1"/>
</dbReference>
<feature type="domain" description="Rubredoxin-like" evidence="6">
    <location>
        <begin position="155"/>
        <end position="189"/>
    </location>
</feature>
<dbReference type="CDD" id="cd01041">
    <property type="entry name" value="Rubrerythrin"/>
    <property type="match status" value="1"/>
</dbReference>
<dbReference type="InterPro" id="IPR052364">
    <property type="entry name" value="Rubrerythrin"/>
</dbReference>
<dbReference type="InterPro" id="IPR009040">
    <property type="entry name" value="Ferritin-like_diiron"/>
</dbReference>
<evidence type="ECO:0000313" key="9">
    <source>
        <dbReference type="Proteomes" id="UP001224418"/>
    </source>
</evidence>
<dbReference type="InterPro" id="IPR009078">
    <property type="entry name" value="Ferritin-like_SF"/>
</dbReference>
<proteinExistence type="predicted"/>
<dbReference type="InterPro" id="IPR024934">
    <property type="entry name" value="Rubredoxin-like_dom"/>
</dbReference>
<dbReference type="PANTHER" id="PTHR43865">
    <property type="entry name" value="RUBRERYTHRIN-RELATED"/>
    <property type="match status" value="1"/>
</dbReference>
<sequence length="198" mass="22705">MDFKESKTFENLMRAFAGESQARNRYTLAAETAKREGYHVIEGIFNYTANQEKGHAEQFVKLLRKGGVNNVNICAGYPVDLKDNTLDLLKDAAHNEQEESDNIYVNFSEVAKQEGFQREAFVFAEIAKVEKIHSERFKRLAQDLENNTMFSKPTEIKWMCSQCGYIITGKEAPKLCPVCEYPQKYFMPFSETLASNQN</sequence>
<dbReference type="PROSITE" id="PS50903">
    <property type="entry name" value="RUBREDOXIN_LIKE"/>
    <property type="match status" value="1"/>
</dbReference>
<dbReference type="InterPro" id="IPR003251">
    <property type="entry name" value="Rr_diiron-bd_dom"/>
</dbReference>
<dbReference type="EMBL" id="JAUSWN010000012">
    <property type="protein sequence ID" value="MDQ0479895.1"/>
    <property type="molecule type" value="Genomic_DNA"/>
</dbReference>
<dbReference type="PROSITE" id="PS50905">
    <property type="entry name" value="FERRITIN_LIKE"/>
    <property type="match status" value="1"/>
</dbReference>
<dbReference type="InterPro" id="IPR012347">
    <property type="entry name" value="Ferritin-like"/>
</dbReference>
<evidence type="ECO:0000259" key="6">
    <source>
        <dbReference type="PROSITE" id="PS50903"/>
    </source>
</evidence>
<evidence type="ECO:0000256" key="5">
    <source>
        <dbReference type="ARBA" id="ARBA00023004"/>
    </source>
</evidence>
<dbReference type="SUPFAM" id="SSF47240">
    <property type="entry name" value="Ferritin-like"/>
    <property type="match status" value="1"/>
</dbReference>
<evidence type="ECO:0000256" key="2">
    <source>
        <dbReference type="ARBA" id="ARBA00022448"/>
    </source>
</evidence>
<dbReference type="NCBIfam" id="NF045767">
    <property type="entry name" value="RuberyRbr"/>
    <property type="match status" value="1"/>
</dbReference>
<dbReference type="Proteomes" id="UP001224418">
    <property type="component" value="Unassembled WGS sequence"/>
</dbReference>
<keyword evidence="2" id="KW-0813">Transport</keyword>
<evidence type="ECO:0000259" key="7">
    <source>
        <dbReference type="PROSITE" id="PS50905"/>
    </source>
</evidence>
<evidence type="ECO:0000313" key="8">
    <source>
        <dbReference type="EMBL" id="MDQ0479895.1"/>
    </source>
</evidence>
<dbReference type="Gene3D" id="1.20.1260.10">
    <property type="match status" value="1"/>
</dbReference>
<feature type="domain" description="Ferritin-like diiron" evidence="7">
    <location>
        <begin position="2"/>
        <end position="148"/>
    </location>
</feature>
<organism evidence="8 9">
    <name type="scientific">Hathewaya limosa</name>
    <name type="common">Clostridium limosum</name>
    <dbReference type="NCBI Taxonomy" id="1536"/>
    <lineage>
        <taxon>Bacteria</taxon>
        <taxon>Bacillati</taxon>
        <taxon>Bacillota</taxon>
        <taxon>Clostridia</taxon>
        <taxon>Eubacteriales</taxon>
        <taxon>Clostridiaceae</taxon>
        <taxon>Hathewaya</taxon>
    </lineage>
</organism>
<keyword evidence="9" id="KW-1185">Reference proteome</keyword>
<dbReference type="Pfam" id="PF02915">
    <property type="entry name" value="Rubrerythrin"/>
    <property type="match status" value="1"/>
</dbReference>
<evidence type="ECO:0000256" key="3">
    <source>
        <dbReference type="ARBA" id="ARBA00022723"/>
    </source>
</evidence>
<protein>
    <submittedName>
        <fullName evidence="8">Rubrerythrin</fullName>
    </submittedName>
</protein>
<keyword evidence="4" id="KW-0249">Electron transport</keyword>
<keyword evidence="3" id="KW-0479">Metal-binding</keyword>
<accession>A0ABU0JS56</accession>
<dbReference type="CDD" id="cd00729">
    <property type="entry name" value="rubredoxin_SM"/>
    <property type="match status" value="1"/>
</dbReference>
<dbReference type="InterPro" id="IPR048574">
    <property type="entry name" value="RUBY_RBDX"/>
</dbReference>
<reference evidence="8 9" key="1">
    <citation type="submission" date="2023-07" db="EMBL/GenBank/DDBJ databases">
        <title>Genomic Encyclopedia of Type Strains, Phase IV (KMG-IV): sequencing the most valuable type-strain genomes for metagenomic binning, comparative biology and taxonomic classification.</title>
        <authorList>
            <person name="Goeker M."/>
        </authorList>
    </citation>
    <scope>NUCLEOTIDE SEQUENCE [LARGE SCALE GENOMIC DNA]</scope>
    <source>
        <strain evidence="8 9">DSM 1400</strain>
    </source>
</reference>
<gene>
    <name evidence="8" type="ORF">QOZ93_001637</name>
</gene>
<keyword evidence="5" id="KW-0408">Iron</keyword>
<evidence type="ECO:0000256" key="1">
    <source>
        <dbReference type="ARBA" id="ARBA00001965"/>
    </source>
</evidence>
<comment type="cofactor">
    <cofactor evidence="1">
        <name>Fe(3+)</name>
        <dbReference type="ChEBI" id="CHEBI:29034"/>
    </cofactor>
</comment>
<comment type="caution">
    <text evidence="8">The sequence shown here is derived from an EMBL/GenBank/DDBJ whole genome shotgun (WGS) entry which is preliminary data.</text>
</comment>
<dbReference type="RefSeq" id="WP_307355812.1">
    <property type="nucleotide sequence ID" value="NZ_BAAACJ010000037.1"/>
</dbReference>